<feature type="region of interest" description="Disordered" evidence="1">
    <location>
        <begin position="269"/>
        <end position="385"/>
    </location>
</feature>
<feature type="compositionally biased region" description="Polar residues" evidence="1">
    <location>
        <begin position="116"/>
        <end position="139"/>
    </location>
</feature>
<proteinExistence type="predicted"/>
<dbReference type="EMBL" id="WHWC01000010">
    <property type="protein sequence ID" value="KAG8375338.1"/>
    <property type="molecule type" value="Genomic_DNA"/>
</dbReference>
<gene>
    <name evidence="2" type="ORF">BUALT_Bualt10G0089800</name>
</gene>
<feature type="compositionally biased region" description="Basic and acidic residues" evidence="1">
    <location>
        <begin position="143"/>
        <end position="156"/>
    </location>
</feature>
<evidence type="ECO:0000256" key="1">
    <source>
        <dbReference type="SAM" id="MobiDB-lite"/>
    </source>
</evidence>
<comment type="caution">
    <text evidence="2">The sequence shown here is derived from an EMBL/GenBank/DDBJ whole genome shotgun (WGS) entry which is preliminary data.</text>
</comment>
<feature type="compositionally biased region" description="Polar residues" evidence="1">
    <location>
        <begin position="306"/>
        <end position="316"/>
    </location>
</feature>
<protein>
    <submittedName>
        <fullName evidence="2">Uncharacterized protein</fullName>
    </submittedName>
</protein>
<sequence>MQALRSASLAMATRTRDTATPGKEKRGTSPSPPTGLTQQRRRSPNPSNTNSPARNHDSTATPSEKHIPNYLKSTVSSRIDISKQQGKKPVSTTDHTSAHNPTLTRRRSFEKPPPRTQISRVSPNPTLRSSSFSGKTVTGQKGVLDKNLRITKDNAGKQHSLYARPVSSVKKTSIYVKKQDIGSSRSTTKEQVISPTDDKVDNLPNIVAEPETQQGIQEFPISEAEMVQVGNDDEKGGEDLVLEDQEQVKIEQNEADSDKDEKIVSVELSRVIENEDAPVTIKTDEEPQDKPHVEEISSEKDELKDSNINTDQSDAGYTNEEIQAKDKEEDEEEANKKEESGSRSEAPETKAKEAEKVEVVEEKKEKEAEKAVVVEEKKEKETAVAAPRVQIEHGKRDSAVSNDVIEETATRLREQRKNKLKSKATGKGYVFGVRLRRRREGDRAAGGAGCVPLLRRDGAGDGRAESVEVVLRAPLFQHQKKILLHTLLQAFGYNPIGHNSRQ</sequence>
<dbReference type="PANTHER" id="PTHR33349">
    <property type="entry name" value="EMB|CAB62594.1"/>
    <property type="match status" value="1"/>
</dbReference>
<keyword evidence="3" id="KW-1185">Reference proteome</keyword>
<feature type="region of interest" description="Disordered" evidence="1">
    <location>
        <begin position="180"/>
        <end position="203"/>
    </location>
</feature>
<dbReference type="Proteomes" id="UP000826271">
    <property type="component" value="Unassembled WGS sequence"/>
</dbReference>
<feature type="compositionally biased region" description="Basic and acidic residues" evidence="1">
    <location>
        <begin position="334"/>
        <end position="382"/>
    </location>
</feature>
<feature type="compositionally biased region" description="Polar residues" evidence="1">
    <location>
        <begin position="34"/>
        <end position="62"/>
    </location>
</feature>
<feature type="region of interest" description="Disordered" evidence="1">
    <location>
        <begin position="1"/>
        <end position="164"/>
    </location>
</feature>
<dbReference type="AlphaFoldDB" id="A0AAV6X830"/>
<dbReference type="PANTHER" id="PTHR33349:SF20">
    <property type="entry name" value="CHROMO DOMAIN CEC-LIKE PROTEIN"/>
    <property type="match status" value="1"/>
</dbReference>
<feature type="compositionally biased region" description="Polar residues" evidence="1">
    <location>
        <begin position="71"/>
        <end position="103"/>
    </location>
</feature>
<evidence type="ECO:0000313" key="3">
    <source>
        <dbReference type="Proteomes" id="UP000826271"/>
    </source>
</evidence>
<feature type="compositionally biased region" description="Polar residues" evidence="1">
    <location>
        <begin position="181"/>
        <end position="194"/>
    </location>
</feature>
<accession>A0AAV6X830</accession>
<reference evidence="2" key="1">
    <citation type="submission" date="2019-10" db="EMBL/GenBank/DDBJ databases">
        <authorList>
            <person name="Zhang R."/>
            <person name="Pan Y."/>
            <person name="Wang J."/>
            <person name="Ma R."/>
            <person name="Yu S."/>
        </authorList>
    </citation>
    <scope>NUCLEOTIDE SEQUENCE</scope>
    <source>
        <strain evidence="2">LA-IB0</strain>
        <tissue evidence="2">Leaf</tissue>
    </source>
</reference>
<evidence type="ECO:0000313" key="2">
    <source>
        <dbReference type="EMBL" id="KAG8375338.1"/>
    </source>
</evidence>
<name>A0AAV6X830_9LAMI</name>
<feature type="compositionally biased region" description="Basic and acidic residues" evidence="1">
    <location>
        <begin position="282"/>
        <end position="305"/>
    </location>
</feature>
<feature type="compositionally biased region" description="Basic and acidic residues" evidence="1">
    <location>
        <begin position="14"/>
        <end position="27"/>
    </location>
</feature>
<organism evidence="2 3">
    <name type="scientific">Buddleja alternifolia</name>
    <dbReference type="NCBI Taxonomy" id="168488"/>
    <lineage>
        <taxon>Eukaryota</taxon>
        <taxon>Viridiplantae</taxon>
        <taxon>Streptophyta</taxon>
        <taxon>Embryophyta</taxon>
        <taxon>Tracheophyta</taxon>
        <taxon>Spermatophyta</taxon>
        <taxon>Magnoliopsida</taxon>
        <taxon>eudicotyledons</taxon>
        <taxon>Gunneridae</taxon>
        <taxon>Pentapetalae</taxon>
        <taxon>asterids</taxon>
        <taxon>lamiids</taxon>
        <taxon>Lamiales</taxon>
        <taxon>Scrophulariaceae</taxon>
        <taxon>Buddlejeae</taxon>
        <taxon>Buddleja</taxon>
    </lineage>
</organism>